<gene>
    <name evidence="3" type="ORF">A3A48_00310</name>
</gene>
<evidence type="ECO:0000256" key="1">
    <source>
        <dbReference type="SAM" id="SignalP"/>
    </source>
</evidence>
<dbReference type="Pfam" id="PF08308">
    <property type="entry name" value="PEGA"/>
    <property type="match status" value="2"/>
</dbReference>
<dbReference type="PANTHER" id="PTHR34408">
    <property type="entry name" value="FAMILY PROTEIN, PUTATIVE-RELATED"/>
    <property type="match status" value="1"/>
</dbReference>
<dbReference type="InterPro" id="IPR013229">
    <property type="entry name" value="PEGA"/>
</dbReference>
<protein>
    <recommendedName>
        <fullName evidence="2">SH3b domain-containing protein</fullName>
    </recommendedName>
</protein>
<sequence>MPRVQLSVRKLLLATSYLLLTTILAGCSAVGSNKPAALQITSTPEASVFLDGKHLGKTPFFSDQMKAGEVLLKITVSEASYSDKITLYPGRLTVVNRELNSNFLAQSGEILWLENAKQGLFVSSMPQEADFSIDGRSYGTTPFLVEKIEEGEHKVRLSKNGFLDREFAIKTNNKYRLNADVTLASEIAKNKGDLTGPSPTPVPNPQVEIIKTPQGFLRVRKDPSLSSVEVGRVKTGDKLEVIQETEDWVKIAFEGKQGWVSAQYTKKLP</sequence>
<name>A0A1F5GRK7_9BACT</name>
<dbReference type="Proteomes" id="UP000178336">
    <property type="component" value="Unassembled WGS sequence"/>
</dbReference>
<reference evidence="3 4" key="1">
    <citation type="journal article" date="2016" name="Nat. Commun.">
        <title>Thousands of microbial genomes shed light on interconnected biogeochemical processes in an aquifer system.</title>
        <authorList>
            <person name="Anantharaman K."/>
            <person name="Brown C.T."/>
            <person name="Hug L.A."/>
            <person name="Sharon I."/>
            <person name="Castelle C.J."/>
            <person name="Probst A.J."/>
            <person name="Thomas B.C."/>
            <person name="Singh A."/>
            <person name="Wilkins M.J."/>
            <person name="Karaoz U."/>
            <person name="Brodie E.L."/>
            <person name="Williams K.H."/>
            <person name="Hubbard S.S."/>
            <person name="Banfield J.F."/>
        </authorList>
    </citation>
    <scope>NUCLEOTIDE SEQUENCE [LARGE SCALE GENOMIC DNA]</scope>
</reference>
<organism evidence="3 4">
    <name type="scientific">Candidatus Curtissbacteria bacterium RIFCSPLOWO2_01_FULL_37_9</name>
    <dbReference type="NCBI Taxonomy" id="1797724"/>
    <lineage>
        <taxon>Bacteria</taxon>
        <taxon>Candidatus Curtissiibacteriota</taxon>
    </lineage>
</organism>
<accession>A0A1F5GRK7</accession>
<dbReference type="PROSITE" id="PS51257">
    <property type="entry name" value="PROKAR_LIPOPROTEIN"/>
    <property type="match status" value="1"/>
</dbReference>
<dbReference type="Pfam" id="PF08239">
    <property type="entry name" value="SH3_3"/>
    <property type="match status" value="1"/>
</dbReference>
<proteinExistence type="predicted"/>
<keyword evidence="1" id="KW-0732">Signal</keyword>
<dbReference type="SMART" id="SM00287">
    <property type="entry name" value="SH3b"/>
    <property type="match status" value="1"/>
</dbReference>
<evidence type="ECO:0000313" key="4">
    <source>
        <dbReference type="Proteomes" id="UP000178336"/>
    </source>
</evidence>
<comment type="caution">
    <text evidence="3">The sequence shown here is derived from an EMBL/GenBank/DDBJ whole genome shotgun (WGS) entry which is preliminary data.</text>
</comment>
<dbReference type="STRING" id="1797724.A3A48_00310"/>
<evidence type="ECO:0000259" key="2">
    <source>
        <dbReference type="PROSITE" id="PS51781"/>
    </source>
</evidence>
<evidence type="ECO:0000313" key="3">
    <source>
        <dbReference type="EMBL" id="OGD94494.1"/>
    </source>
</evidence>
<dbReference type="SUPFAM" id="SSF50044">
    <property type="entry name" value="SH3-domain"/>
    <property type="match status" value="1"/>
</dbReference>
<dbReference type="AlphaFoldDB" id="A0A1F5GRK7"/>
<feature type="domain" description="SH3b" evidence="2">
    <location>
        <begin position="206"/>
        <end position="269"/>
    </location>
</feature>
<dbReference type="InterPro" id="IPR036028">
    <property type="entry name" value="SH3-like_dom_sf"/>
</dbReference>
<feature type="chain" id="PRO_5009518735" description="SH3b domain-containing protein" evidence="1">
    <location>
        <begin position="26"/>
        <end position="269"/>
    </location>
</feature>
<dbReference type="PANTHER" id="PTHR34408:SF2">
    <property type="entry name" value="CELL WALL-BINDING PROTEIN YWSB"/>
    <property type="match status" value="1"/>
</dbReference>
<dbReference type="InterPro" id="IPR003646">
    <property type="entry name" value="SH3-like_bac-type"/>
</dbReference>
<feature type="signal peptide" evidence="1">
    <location>
        <begin position="1"/>
        <end position="25"/>
    </location>
</feature>
<dbReference type="InterPro" id="IPR052354">
    <property type="entry name" value="Cell_Wall_Dynamics_Protein"/>
</dbReference>
<dbReference type="EMBL" id="MFBN01000046">
    <property type="protein sequence ID" value="OGD94494.1"/>
    <property type="molecule type" value="Genomic_DNA"/>
</dbReference>
<dbReference type="Gene3D" id="2.30.30.40">
    <property type="entry name" value="SH3 Domains"/>
    <property type="match status" value="1"/>
</dbReference>
<dbReference type="PROSITE" id="PS51781">
    <property type="entry name" value="SH3B"/>
    <property type="match status" value="1"/>
</dbReference>